<feature type="compositionally biased region" description="Basic and acidic residues" evidence="1">
    <location>
        <begin position="382"/>
        <end position="392"/>
    </location>
</feature>
<dbReference type="InParanoid" id="A0A316W6G3"/>
<feature type="region of interest" description="Disordered" evidence="1">
    <location>
        <begin position="216"/>
        <end position="276"/>
    </location>
</feature>
<gene>
    <name evidence="2" type="ORF">IE81DRAFT_252219</name>
</gene>
<organism evidence="2 3">
    <name type="scientific">Ceraceosorus guamensis</name>
    <dbReference type="NCBI Taxonomy" id="1522189"/>
    <lineage>
        <taxon>Eukaryota</taxon>
        <taxon>Fungi</taxon>
        <taxon>Dikarya</taxon>
        <taxon>Basidiomycota</taxon>
        <taxon>Ustilaginomycotina</taxon>
        <taxon>Exobasidiomycetes</taxon>
        <taxon>Ceraceosorales</taxon>
        <taxon>Ceraceosoraceae</taxon>
        <taxon>Ceraceosorus</taxon>
    </lineage>
</organism>
<sequence>MTSSPMQSSTSARGTDSRKSSDDSPPTYPNAYLLPAPSPPSRTKHLSMSLKAALEQAEKPMAPAPQRSDARASAPGRSLSLHRKDRLSPRDGAAIHTARQTPRAKLQKPLPMRTLMHSPLLSLTAQPKTCQTQSEKLAPTATVPITSMFSGGGVTAPRVQGGNSFSPRMEEEQDTISCHVGIKRPLEMDNDLLERQEEKKQVSSVARRAPSTFCRVATPTSTHSAPRLAFKASSQASRTPSRPSCSPSSVLQGSKSEPRAHRTSSTTSPLQERGQLRNLTYYPPHASSTLELTEADVAKRLDFTSCPTTNNRTEKRAARLDVDLDTQSSDRWRAIPTSTGKVLAEKPLCGSAGLAGLAEQALLRASNRIGSTPTQSAQFTKGRQEAVADSGKHVRSKSAIRMGR</sequence>
<dbReference type="GeneID" id="37033190"/>
<feature type="region of interest" description="Disordered" evidence="1">
    <location>
        <begin position="371"/>
        <end position="404"/>
    </location>
</feature>
<dbReference type="AlphaFoldDB" id="A0A316W6G3"/>
<evidence type="ECO:0000313" key="3">
    <source>
        <dbReference type="Proteomes" id="UP000245783"/>
    </source>
</evidence>
<dbReference type="EMBL" id="KZ819359">
    <property type="protein sequence ID" value="PWN44688.1"/>
    <property type="molecule type" value="Genomic_DNA"/>
</dbReference>
<dbReference type="RefSeq" id="XP_025371848.1">
    <property type="nucleotide sequence ID" value="XM_025511320.1"/>
</dbReference>
<feature type="region of interest" description="Disordered" evidence="1">
    <location>
        <begin position="1"/>
        <end position="110"/>
    </location>
</feature>
<feature type="compositionally biased region" description="Low complexity" evidence="1">
    <location>
        <begin position="237"/>
        <end position="249"/>
    </location>
</feature>
<feature type="compositionally biased region" description="Polar residues" evidence="1">
    <location>
        <begin position="1"/>
        <end position="14"/>
    </location>
</feature>
<proteinExistence type="predicted"/>
<reference evidence="2 3" key="1">
    <citation type="journal article" date="2018" name="Mol. Biol. Evol.">
        <title>Broad Genomic Sampling Reveals a Smut Pathogenic Ancestry of the Fungal Clade Ustilaginomycotina.</title>
        <authorList>
            <person name="Kijpornyongpan T."/>
            <person name="Mondo S.J."/>
            <person name="Barry K."/>
            <person name="Sandor L."/>
            <person name="Lee J."/>
            <person name="Lipzen A."/>
            <person name="Pangilinan J."/>
            <person name="LaButti K."/>
            <person name="Hainaut M."/>
            <person name="Henrissat B."/>
            <person name="Grigoriev I.V."/>
            <person name="Spatafora J.W."/>
            <person name="Aime M.C."/>
        </authorList>
    </citation>
    <scope>NUCLEOTIDE SEQUENCE [LARGE SCALE GENOMIC DNA]</scope>
    <source>
        <strain evidence="2 3">MCA 4658</strain>
    </source>
</reference>
<dbReference type="Proteomes" id="UP000245783">
    <property type="component" value="Unassembled WGS sequence"/>
</dbReference>
<accession>A0A316W6G3</accession>
<protein>
    <submittedName>
        <fullName evidence="2">Uncharacterized protein</fullName>
    </submittedName>
</protein>
<name>A0A316W6G3_9BASI</name>
<feature type="compositionally biased region" description="Polar residues" evidence="1">
    <location>
        <begin position="371"/>
        <end position="381"/>
    </location>
</feature>
<evidence type="ECO:0000256" key="1">
    <source>
        <dbReference type="SAM" id="MobiDB-lite"/>
    </source>
</evidence>
<keyword evidence="3" id="KW-1185">Reference proteome</keyword>
<evidence type="ECO:0000313" key="2">
    <source>
        <dbReference type="EMBL" id="PWN44688.1"/>
    </source>
</evidence>
<feature type="compositionally biased region" description="Basic residues" evidence="1">
    <location>
        <begin position="393"/>
        <end position="404"/>
    </location>
</feature>